<dbReference type="Pfam" id="PF01636">
    <property type="entry name" value="APH"/>
    <property type="match status" value="1"/>
</dbReference>
<sequence>MNAIFPTQYSAVSTKALNAFLNEKYGFNMFCRLLIRNVSDTYLLEDDTKKYIFKIYRNTHRSLDEIKAEVELLYHLKNNGAKVAYPIPDQKGKDIQAFNVAEGIRYGVLFYFAPGKPVFDLSTEQLLTVGREMAVNHNISSKVALSYERETLDINSTLLTPLEVIKPAFKDLPEEYEYLRETSLKVIDKLNQFDTKDFGYGYCHYDYLPKNFHFDEHDNITFFDFDFFAKGFLVNDVMTFFVHFFLHVHYKAITQEQADADFKTFIKGYRENRALSEEEIAMIPYLGYMFWMYFFQYHFEHFEDWSNFFFTHKFIKERVGLIKKWVDTFCKF</sequence>
<proteinExistence type="inferred from homology"/>
<gene>
    <name evidence="3" type="ORF">VB264_05935</name>
</gene>
<protein>
    <submittedName>
        <fullName evidence="3">Phosphotransferase</fullName>
    </submittedName>
</protein>
<dbReference type="EMBL" id="JAYFUL010000006">
    <property type="protein sequence ID" value="MEA5257314.1"/>
    <property type="molecule type" value="Genomic_DNA"/>
</dbReference>
<evidence type="ECO:0000313" key="3">
    <source>
        <dbReference type="EMBL" id="MEA5257314.1"/>
    </source>
</evidence>
<dbReference type="SUPFAM" id="SSF56112">
    <property type="entry name" value="Protein kinase-like (PK-like)"/>
    <property type="match status" value="1"/>
</dbReference>
<accession>A0ABU5QKS4</accession>
<comment type="caution">
    <text evidence="3">The sequence shown here is derived from an EMBL/GenBank/DDBJ whole genome shotgun (WGS) entry which is preliminary data.</text>
</comment>
<dbReference type="PANTHER" id="PTHR21064">
    <property type="entry name" value="AMINOGLYCOSIDE PHOSPHOTRANSFERASE DOMAIN-CONTAINING PROTEIN-RELATED"/>
    <property type="match status" value="1"/>
</dbReference>
<evidence type="ECO:0000256" key="1">
    <source>
        <dbReference type="ARBA" id="ARBA00038240"/>
    </source>
</evidence>
<feature type="domain" description="Aminoglycoside phosphotransferase" evidence="2">
    <location>
        <begin position="39"/>
        <end position="243"/>
    </location>
</feature>
<dbReference type="Gene3D" id="3.90.1200.10">
    <property type="match status" value="1"/>
</dbReference>
<reference evidence="3 4" key="1">
    <citation type="submission" date="2023-12" db="EMBL/GenBank/DDBJ databases">
        <title>Novel species of the genus Arcicella isolated from rivers.</title>
        <authorList>
            <person name="Lu H."/>
        </authorList>
    </citation>
    <scope>NUCLEOTIDE SEQUENCE [LARGE SCALE GENOMIC DNA]</scope>
    <source>
        <strain evidence="3 4">LMG 21963</strain>
    </source>
</reference>
<dbReference type="InterPro" id="IPR050249">
    <property type="entry name" value="Pseudomonas-type_ThrB"/>
</dbReference>
<dbReference type="Proteomes" id="UP001304671">
    <property type="component" value="Unassembled WGS sequence"/>
</dbReference>
<dbReference type="RefSeq" id="WP_323247611.1">
    <property type="nucleotide sequence ID" value="NZ_JAYFUL010000006.1"/>
</dbReference>
<organism evidence="3 4">
    <name type="scientific">Arcicella aquatica</name>
    <dbReference type="NCBI Taxonomy" id="217141"/>
    <lineage>
        <taxon>Bacteria</taxon>
        <taxon>Pseudomonadati</taxon>
        <taxon>Bacteroidota</taxon>
        <taxon>Cytophagia</taxon>
        <taxon>Cytophagales</taxon>
        <taxon>Flectobacillaceae</taxon>
        <taxon>Arcicella</taxon>
    </lineage>
</organism>
<comment type="similarity">
    <text evidence="1">Belongs to the pseudomonas-type ThrB family.</text>
</comment>
<dbReference type="InterPro" id="IPR002575">
    <property type="entry name" value="Aminoglycoside_PTrfase"/>
</dbReference>
<dbReference type="Gene3D" id="3.30.200.20">
    <property type="entry name" value="Phosphorylase Kinase, domain 1"/>
    <property type="match status" value="1"/>
</dbReference>
<evidence type="ECO:0000259" key="2">
    <source>
        <dbReference type="Pfam" id="PF01636"/>
    </source>
</evidence>
<evidence type="ECO:0000313" key="4">
    <source>
        <dbReference type="Proteomes" id="UP001304671"/>
    </source>
</evidence>
<dbReference type="PANTHER" id="PTHR21064:SF6">
    <property type="entry name" value="AMINOGLYCOSIDE PHOSPHOTRANSFERASE DOMAIN-CONTAINING PROTEIN"/>
    <property type="match status" value="1"/>
</dbReference>
<dbReference type="InterPro" id="IPR011009">
    <property type="entry name" value="Kinase-like_dom_sf"/>
</dbReference>
<keyword evidence="4" id="KW-1185">Reference proteome</keyword>
<name>A0ABU5QKS4_9BACT</name>